<feature type="transmembrane region" description="Helical" evidence="2">
    <location>
        <begin position="21"/>
        <end position="39"/>
    </location>
</feature>
<name>A0A0C3PI12_PISTI</name>
<evidence type="ECO:0000313" key="4">
    <source>
        <dbReference type="Proteomes" id="UP000054217"/>
    </source>
</evidence>
<keyword evidence="4" id="KW-1185">Reference proteome</keyword>
<dbReference type="EMBL" id="KN831958">
    <property type="protein sequence ID" value="KIO08141.1"/>
    <property type="molecule type" value="Genomic_DNA"/>
</dbReference>
<feature type="region of interest" description="Disordered" evidence="1">
    <location>
        <begin position="49"/>
        <end position="139"/>
    </location>
</feature>
<dbReference type="STRING" id="870435.A0A0C3PI12"/>
<sequence length="349" mass="39279">MRPLREWQAESENRLSLKNRYLWLAKPFASLFLILTIMYDTDAEEEVMRAKAKERKRRKAAEQAQREEQARLEAKTVAREKAEAERAERERAKTERAEREAEEKRVRKEEERWEAERRRKAEAGKGSEAGAGGSEARGEVKKVVMDPGCTRCTRANTVCEFLMDGNKKRVACIRCNQSKGKCHWPGDRKDAEAGPKAVKGKKRRVDEENAKAGPSNQKWARTSARLTEVLDLDEFEASGSGMKEVGVARYLGLENKLERLIEAVGLIANNLASLFELHETAVENSGRIADALESILDESYGFGMAVSPSDSGSSELDSDELHEEAEWLKAHSEDEEESEGEDESMAKAE</sequence>
<feature type="region of interest" description="Disordered" evidence="1">
    <location>
        <begin position="183"/>
        <end position="220"/>
    </location>
</feature>
<dbReference type="OrthoDB" id="2705551at2759"/>
<reference evidence="4" key="2">
    <citation type="submission" date="2015-01" db="EMBL/GenBank/DDBJ databases">
        <title>Evolutionary Origins and Diversification of the Mycorrhizal Mutualists.</title>
        <authorList>
            <consortium name="DOE Joint Genome Institute"/>
            <consortium name="Mycorrhizal Genomics Consortium"/>
            <person name="Kohler A."/>
            <person name="Kuo A."/>
            <person name="Nagy L.G."/>
            <person name="Floudas D."/>
            <person name="Copeland A."/>
            <person name="Barry K.W."/>
            <person name="Cichocki N."/>
            <person name="Veneault-Fourrey C."/>
            <person name="LaButti K."/>
            <person name="Lindquist E.A."/>
            <person name="Lipzen A."/>
            <person name="Lundell T."/>
            <person name="Morin E."/>
            <person name="Murat C."/>
            <person name="Riley R."/>
            <person name="Ohm R."/>
            <person name="Sun H."/>
            <person name="Tunlid A."/>
            <person name="Henrissat B."/>
            <person name="Grigoriev I.V."/>
            <person name="Hibbett D.S."/>
            <person name="Martin F."/>
        </authorList>
    </citation>
    <scope>NUCLEOTIDE SEQUENCE [LARGE SCALE GENOMIC DNA]</scope>
    <source>
        <strain evidence="4">Marx 270</strain>
    </source>
</reference>
<feature type="compositionally biased region" description="Basic and acidic residues" evidence="1">
    <location>
        <begin position="60"/>
        <end position="125"/>
    </location>
</feature>
<accession>A0A0C3PI12</accession>
<evidence type="ECO:0000256" key="1">
    <source>
        <dbReference type="SAM" id="MobiDB-lite"/>
    </source>
</evidence>
<feature type="compositionally biased region" description="Basic and acidic residues" evidence="1">
    <location>
        <begin position="184"/>
        <end position="193"/>
    </location>
</feature>
<feature type="compositionally biased region" description="Acidic residues" evidence="1">
    <location>
        <begin position="333"/>
        <end position="343"/>
    </location>
</feature>
<keyword evidence="2" id="KW-0812">Transmembrane</keyword>
<dbReference type="Proteomes" id="UP000054217">
    <property type="component" value="Unassembled WGS sequence"/>
</dbReference>
<protein>
    <recommendedName>
        <fullName evidence="5">Zn(2)-C6 fungal-type domain-containing protein</fullName>
    </recommendedName>
</protein>
<evidence type="ECO:0008006" key="5">
    <source>
        <dbReference type="Google" id="ProtNLM"/>
    </source>
</evidence>
<dbReference type="HOGENOM" id="CLU_048923_0_0_1"/>
<proteinExistence type="predicted"/>
<gene>
    <name evidence="3" type="ORF">M404DRAFT_23412</name>
</gene>
<keyword evidence="2" id="KW-0472">Membrane</keyword>
<keyword evidence="2" id="KW-1133">Transmembrane helix</keyword>
<dbReference type="AlphaFoldDB" id="A0A0C3PI12"/>
<evidence type="ECO:0000256" key="2">
    <source>
        <dbReference type="SAM" id="Phobius"/>
    </source>
</evidence>
<reference evidence="3 4" key="1">
    <citation type="submission" date="2014-04" db="EMBL/GenBank/DDBJ databases">
        <authorList>
            <consortium name="DOE Joint Genome Institute"/>
            <person name="Kuo A."/>
            <person name="Kohler A."/>
            <person name="Costa M.D."/>
            <person name="Nagy L.G."/>
            <person name="Floudas D."/>
            <person name="Copeland A."/>
            <person name="Barry K.W."/>
            <person name="Cichocki N."/>
            <person name="Veneault-Fourrey C."/>
            <person name="LaButti K."/>
            <person name="Lindquist E.A."/>
            <person name="Lipzen A."/>
            <person name="Lundell T."/>
            <person name="Morin E."/>
            <person name="Murat C."/>
            <person name="Sun H."/>
            <person name="Tunlid A."/>
            <person name="Henrissat B."/>
            <person name="Grigoriev I.V."/>
            <person name="Hibbett D.S."/>
            <person name="Martin F."/>
            <person name="Nordberg H.P."/>
            <person name="Cantor M.N."/>
            <person name="Hua S.X."/>
        </authorList>
    </citation>
    <scope>NUCLEOTIDE SEQUENCE [LARGE SCALE GENOMIC DNA]</scope>
    <source>
        <strain evidence="3 4">Marx 270</strain>
    </source>
</reference>
<evidence type="ECO:0000313" key="3">
    <source>
        <dbReference type="EMBL" id="KIO08141.1"/>
    </source>
</evidence>
<feature type="region of interest" description="Disordered" evidence="1">
    <location>
        <begin position="306"/>
        <end position="349"/>
    </location>
</feature>
<organism evidence="3 4">
    <name type="scientific">Pisolithus tinctorius Marx 270</name>
    <dbReference type="NCBI Taxonomy" id="870435"/>
    <lineage>
        <taxon>Eukaryota</taxon>
        <taxon>Fungi</taxon>
        <taxon>Dikarya</taxon>
        <taxon>Basidiomycota</taxon>
        <taxon>Agaricomycotina</taxon>
        <taxon>Agaricomycetes</taxon>
        <taxon>Agaricomycetidae</taxon>
        <taxon>Boletales</taxon>
        <taxon>Sclerodermatineae</taxon>
        <taxon>Pisolithaceae</taxon>
        <taxon>Pisolithus</taxon>
    </lineage>
</organism>
<dbReference type="InParanoid" id="A0A0C3PI12"/>